<accession>A0A8R7TPT5</accession>
<evidence type="ECO:0000313" key="4">
    <source>
        <dbReference type="EnsemblPlants" id="TuG1812G0200005956.01.T01.cds388012"/>
    </source>
</evidence>
<keyword evidence="5" id="KW-1185">Reference proteome</keyword>
<dbReference type="Gramene" id="TuG1812G0200005956.01.T01">
    <property type="protein sequence ID" value="TuG1812G0200005956.01.T01.cds388012"/>
    <property type="gene ID" value="TuG1812G0200005956.01"/>
</dbReference>
<dbReference type="InterPro" id="IPR002885">
    <property type="entry name" value="PPR_rpt"/>
</dbReference>
<name>A0A8R7TPT5_TRIUA</name>
<evidence type="ECO:0000256" key="2">
    <source>
        <dbReference type="ARBA" id="ARBA00022737"/>
    </source>
</evidence>
<dbReference type="AlphaFoldDB" id="A0A8R7TPT5"/>
<dbReference type="GO" id="GO:0010019">
    <property type="term" value="P:chloroplast-nucleus signaling pathway"/>
    <property type="evidence" value="ECO:0007669"/>
    <property type="project" value="TreeGrafter"/>
</dbReference>
<comment type="similarity">
    <text evidence="1">Belongs to the PPR family. P subfamily.</text>
</comment>
<evidence type="ECO:0000313" key="5">
    <source>
        <dbReference type="Proteomes" id="UP000015106"/>
    </source>
</evidence>
<protein>
    <recommendedName>
        <fullName evidence="6">Pentatricopeptide repeat-containing protein</fullName>
    </recommendedName>
</protein>
<dbReference type="EnsemblPlants" id="TuG1812G0200005956.01.T01">
    <property type="protein sequence ID" value="TuG1812G0200005956.01.T01.cds388012"/>
    <property type="gene ID" value="TuG1812G0200005956.01"/>
</dbReference>
<dbReference type="Proteomes" id="UP000015106">
    <property type="component" value="Chromosome 2"/>
</dbReference>
<reference evidence="5" key="1">
    <citation type="journal article" date="2013" name="Nature">
        <title>Draft genome of the wheat A-genome progenitor Triticum urartu.</title>
        <authorList>
            <person name="Ling H.Q."/>
            <person name="Zhao S."/>
            <person name="Liu D."/>
            <person name="Wang J."/>
            <person name="Sun H."/>
            <person name="Zhang C."/>
            <person name="Fan H."/>
            <person name="Li D."/>
            <person name="Dong L."/>
            <person name="Tao Y."/>
            <person name="Gao C."/>
            <person name="Wu H."/>
            <person name="Li Y."/>
            <person name="Cui Y."/>
            <person name="Guo X."/>
            <person name="Zheng S."/>
            <person name="Wang B."/>
            <person name="Yu K."/>
            <person name="Liang Q."/>
            <person name="Yang W."/>
            <person name="Lou X."/>
            <person name="Chen J."/>
            <person name="Feng M."/>
            <person name="Jian J."/>
            <person name="Zhang X."/>
            <person name="Luo G."/>
            <person name="Jiang Y."/>
            <person name="Liu J."/>
            <person name="Wang Z."/>
            <person name="Sha Y."/>
            <person name="Zhang B."/>
            <person name="Wu H."/>
            <person name="Tang D."/>
            <person name="Shen Q."/>
            <person name="Xue P."/>
            <person name="Zou S."/>
            <person name="Wang X."/>
            <person name="Liu X."/>
            <person name="Wang F."/>
            <person name="Yang Y."/>
            <person name="An X."/>
            <person name="Dong Z."/>
            <person name="Zhang K."/>
            <person name="Zhang X."/>
            <person name="Luo M.C."/>
            <person name="Dvorak J."/>
            <person name="Tong Y."/>
            <person name="Wang J."/>
            <person name="Yang H."/>
            <person name="Li Z."/>
            <person name="Wang D."/>
            <person name="Zhang A."/>
            <person name="Wang J."/>
        </authorList>
    </citation>
    <scope>NUCLEOTIDE SEQUENCE</scope>
    <source>
        <strain evidence="5">cv. G1812</strain>
    </source>
</reference>
<dbReference type="GO" id="GO:0031930">
    <property type="term" value="P:mitochondria-nucleus signaling pathway"/>
    <property type="evidence" value="ECO:0007669"/>
    <property type="project" value="TreeGrafter"/>
</dbReference>
<reference evidence="4" key="2">
    <citation type="submission" date="2018-03" db="EMBL/GenBank/DDBJ databases">
        <title>The Triticum urartu genome reveals the dynamic nature of wheat genome evolution.</title>
        <authorList>
            <person name="Ling H."/>
            <person name="Ma B."/>
            <person name="Shi X."/>
            <person name="Liu H."/>
            <person name="Dong L."/>
            <person name="Sun H."/>
            <person name="Cao Y."/>
            <person name="Gao Q."/>
            <person name="Zheng S."/>
            <person name="Li Y."/>
            <person name="Yu Y."/>
            <person name="Du H."/>
            <person name="Qi M."/>
            <person name="Li Y."/>
            <person name="Yu H."/>
            <person name="Cui Y."/>
            <person name="Wang N."/>
            <person name="Chen C."/>
            <person name="Wu H."/>
            <person name="Zhao Y."/>
            <person name="Zhang J."/>
            <person name="Li Y."/>
            <person name="Zhou W."/>
            <person name="Zhang B."/>
            <person name="Hu W."/>
            <person name="Eijk M."/>
            <person name="Tang J."/>
            <person name="Witsenboer H."/>
            <person name="Zhao S."/>
            <person name="Li Z."/>
            <person name="Zhang A."/>
            <person name="Wang D."/>
            <person name="Liang C."/>
        </authorList>
    </citation>
    <scope>NUCLEOTIDE SEQUENCE [LARGE SCALE GENOMIC DNA]</scope>
    <source>
        <strain evidence="4">cv. G1812</strain>
    </source>
</reference>
<keyword evidence="3" id="KW-0809">Transit peptide</keyword>
<keyword evidence="2" id="KW-0677">Repeat</keyword>
<dbReference type="InterPro" id="IPR011990">
    <property type="entry name" value="TPR-like_helical_dom_sf"/>
</dbReference>
<dbReference type="GO" id="GO:0009507">
    <property type="term" value="C:chloroplast"/>
    <property type="evidence" value="ECO:0007669"/>
    <property type="project" value="TreeGrafter"/>
</dbReference>
<organism evidence="4 5">
    <name type="scientific">Triticum urartu</name>
    <name type="common">Red wild einkorn</name>
    <name type="synonym">Crithodium urartu</name>
    <dbReference type="NCBI Taxonomy" id="4572"/>
    <lineage>
        <taxon>Eukaryota</taxon>
        <taxon>Viridiplantae</taxon>
        <taxon>Streptophyta</taxon>
        <taxon>Embryophyta</taxon>
        <taxon>Tracheophyta</taxon>
        <taxon>Spermatophyta</taxon>
        <taxon>Magnoliopsida</taxon>
        <taxon>Liliopsida</taxon>
        <taxon>Poales</taxon>
        <taxon>Poaceae</taxon>
        <taxon>BOP clade</taxon>
        <taxon>Pooideae</taxon>
        <taxon>Triticodae</taxon>
        <taxon>Triticeae</taxon>
        <taxon>Triticinae</taxon>
        <taxon>Triticum</taxon>
    </lineage>
</organism>
<dbReference type="PANTHER" id="PTHR47936:SF1">
    <property type="entry name" value="PENTATRICOPEPTIDE REPEAT-CONTAINING PROTEIN GUN1, CHLOROPLASTIC"/>
    <property type="match status" value="1"/>
</dbReference>
<evidence type="ECO:0000256" key="1">
    <source>
        <dbReference type="ARBA" id="ARBA00007626"/>
    </source>
</evidence>
<evidence type="ECO:0008006" key="6">
    <source>
        <dbReference type="Google" id="ProtNLM"/>
    </source>
</evidence>
<proteinExistence type="inferred from homology"/>
<dbReference type="Pfam" id="PF13041">
    <property type="entry name" value="PPR_2"/>
    <property type="match status" value="1"/>
</dbReference>
<dbReference type="PANTHER" id="PTHR47936">
    <property type="entry name" value="PPR_LONG DOMAIN-CONTAINING PROTEIN"/>
    <property type="match status" value="1"/>
</dbReference>
<reference evidence="4" key="3">
    <citation type="submission" date="2022-06" db="UniProtKB">
        <authorList>
            <consortium name="EnsemblPlants"/>
        </authorList>
    </citation>
    <scope>IDENTIFICATION</scope>
</reference>
<dbReference type="Gene3D" id="1.25.40.10">
    <property type="entry name" value="Tetratricopeptide repeat domain"/>
    <property type="match status" value="1"/>
</dbReference>
<dbReference type="NCBIfam" id="TIGR00756">
    <property type="entry name" value="PPR"/>
    <property type="match status" value="1"/>
</dbReference>
<evidence type="ECO:0000256" key="3">
    <source>
        <dbReference type="ARBA" id="ARBA00022946"/>
    </source>
</evidence>
<sequence length="130" mass="14939">MVAKGLQLTMLGLNILLDYAEKDLDTLVAKEVLEQCEELGFEVDVVTYNAVMVHFSKMMKWLYFIRLFMDLLKKPITPNAQTYNILISSLCRASNFQLAKFMFSCNGFVADNMTYNILIHEFYDAGKEGK</sequence>